<keyword evidence="3" id="KW-1185">Reference proteome</keyword>
<dbReference type="InterPro" id="IPR046260">
    <property type="entry name" value="HFX_2341-like_N"/>
</dbReference>
<dbReference type="BioCyc" id="CNIT1237085:G1324-2213-MONOMER"/>
<dbReference type="Proteomes" id="UP000008037">
    <property type="component" value="Chromosome"/>
</dbReference>
<organism evidence="2 3">
    <name type="scientific">Nitrososphaera gargensis (strain Ga9.2)</name>
    <dbReference type="NCBI Taxonomy" id="1237085"/>
    <lineage>
        <taxon>Archaea</taxon>
        <taxon>Nitrososphaerota</taxon>
        <taxon>Nitrososphaeria</taxon>
        <taxon>Nitrososphaerales</taxon>
        <taxon>Nitrososphaeraceae</taxon>
        <taxon>Nitrososphaera</taxon>
    </lineage>
</organism>
<dbReference type="HOGENOM" id="CLU_1212631_0_0_2"/>
<evidence type="ECO:0000313" key="3">
    <source>
        <dbReference type="Proteomes" id="UP000008037"/>
    </source>
</evidence>
<dbReference type="InParanoid" id="K0IH13"/>
<dbReference type="EMBL" id="CP002408">
    <property type="protein sequence ID" value="AFU59145.1"/>
    <property type="molecule type" value="Genomic_DNA"/>
</dbReference>
<dbReference type="Gene3D" id="3.40.50.10770">
    <property type="entry name" value="Hypothetical protein VC1899 like domain (Restriction endonuclease-like)"/>
    <property type="match status" value="1"/>
</dbReference>
<dbReference type="STRING" id="1237085.Ngar_c22150"/>
<dbReference type="OrthoDB" id="10841at2157"/>
<gene>
    <name evidence="2" type="ordered locus">Ngar_c22150</name>
</gene>
<evidence type="ECO:0000259" key="1">
    <source>
        <dbReference type="Pfam" id="PF19810"/>
    </source>
</evidence>
<dbReference type="KEGG" id="nga:Ngar_c22150"/>
<protein>
    <recommendedName>
        <fullName evidence="1">HFX-2341-like N-terminal domain-containing protein</fullName>
    </recommendedName>
</protein>
<proteinExistence type="predicted"/>
<reference evidence="2 3" key="1">
    <citation type="journal article" date="2012" name="Environ. Microbiol.">
        <title>The genome of the ammonia-oxidizing Candidatus Nitrososphaera gargensis: insights into metabolic versatility and environmental adaptations.</title>
        <authorList>
            <person name="Spang A."/>
            <person name="Poehlein A."/>
            <person name="Offre P."/>
            <person name="Zumbragel S."/>
            <person name="Haider S."/>
            <person name="Rychlik N."/>
            <person name="Nowka B."/>
            <person name="Schmeisser C."/>
            <person name="Lebedeva E.V."/>
            <person name="Rattei T."/>
            <person name="Bohm C."/>
            <person name="Schmid M."/>
            <person name="Galushko A."/>
            <person name="Hatzenpichler R."/>
            <person name="Weinmaier T."/>
            <person name="Daniel R."/>
            <person name="Schleper C."/>
            <person name="Spieck E."/>
            <person name="Streit W."/>
            <person name="Wagner M."/>
        </authorList>
    </citation>
    <scope>NUCLEOTIDE SEQUENCE [LARGE SCALE GENOMIC DNA]</scope>
    <source>
        <strain evidence="3">Ga9.2</strain>
    </source>
</reference>
<dbReference type="Pfam" id="PF19810">
    <property type="entry name" value="HFX_2341_N"/>
    <property type="match status" value="1"/>
</dbReference>
<dbReference type="AlphaFoldDB" id="K0IH13"/>
<accession>K0IH13</accession>
<feature type="domain" description="HFX-2341-like N-terminal" evidence="1">
    <location>
        <begin position="8"/>
        <end position="116"/>
    </location>
</feature>
<evidence type="ECO:0000313" key="2">
    <source>
        <dbReference type="EMBL" id="AFU59145.1"/>
    </source>
</evidence>
<sequence>MTQMTTLQIATFGSEGQEGIAAGIRNFPVHKLVLICYSSDKQKADEFSRKLRTVLGMPVMISVIARENVIRDTMERVGEIINIHKSEFQQVLMNVSCGDKLIGCAALSAAFINGIKAFGMDASGAPLLMPVLKLSYNEIISEAKIRILKAINGMGGTIESLEQLEQASGYSKPLLSYHVMGSRDSKGLADLGLLEVEKGDRGKISAKLTSLGKLLVTSSSISAPQVSG</sequence>
<name>K0IH13_NITGG</name>